<keyword evidence="8 13" id="KW-0238">DNA-binding</keyword>
<dbReference type="GO" id="GO:0016787">
    <property type="term" value="F:hydrolase activity"/>
    <property type="evidence" value="ECO:0007669"/>
    <property type="project" value="UniProtKB-KW"/>
</dbReference>
<dbReference type="GO" id="GO:0005737">
    <property type="term" value="C:cytoplasm"/>
    <property type="evidence" value="ECO:0007669"/>
    <property type="project" value="UniProtKB-SubCell"/>
</dbReference>
<dbReference type="SMART" id="SM00982">
    <property type="entry name" value="TRCF"/>
    <property type="match status" value="1"/>
</dbReference>
<dbReference type="EMBL" id="CP045798">
    <property type="protein sequence ID" value="QNB48448.1"/>
    <property type="molecule type" value="Genomic_DNA"/>
</dbReference>
<dbReference type="Gene3D" id="3.90.1150.50">
    <property type="entry name" value="Transcription-repair-coupling factor, D7 domain"/>
    <property type="match status" value="1"/>
</dbReference>
<feature type="domain" description="Helicase C-terminal" evidence="15">
    <location>
        <begin position="812"/>
        <end position="978"/>
    </location>
</feature>
<dbReference type="InterPro" id="IPR037235">
    <property type="entry name" value="TRCF-like_C_D7"/>
</dbReference>
<dbReference type="Pfam" id="PF00270">
    <property type="entry name" value="DEAD"/>
    <property type="match status" value="1"/>
</dbReference>
<dbReference type="InterPro" id="IPR011545">
    <property type="entry name" value="DEAD/DEAH_box_helicase_dom"/>
</dbReference>
<dbReference type="OrthoDB" id="9804325at2"/>
<organism evidence="16 17">
    <name type="scientific">Thermanaerosceptrum fracticalcis</name>
    <dbReference type="NCBI Taxonomy" id="1712410"/>
    <lineage>
        <taxon>Bacteria</taxon>
        <taxon>Bacillati</taxon>
        <taxon>Bacillota</taxon>
        <taxon>Clostridia</taxon>
        <taxon>Eubacteriales</taxon>
        <taxon>Peptococcaceae</taxon>
        <taxon>Thermanaerosceptrum</taxon>
    </lineage>
</organism>
<dbReference type="AlphaFoldDB" id="A0A7G6E8P4"/>
<keyword evidence="5 13" id="KW-0378">Hydrolase</keyword>
<dbReference type="Gene3D" id="3.30.2060.10">
    <property type="entry name" value="Penicillin-binding protein 1b domain"/>
    <property type="match status" value="1"/>
</dbReference>
<comment type="function">
    <text evidence="13">Couples transcription and DNA repair by recognizing RNA polymerase (RNAP) stalled at DNA lesions. Mediates ATP-dependent release of RNAP and its truncated transcript from the DNA, and recruitment of nucleotide excision repair machinery to the damaged site.</text>
</comment>
<dbReference type="Pfam" id="PF17757">
    <property type="entry name" value="UvrB_inter"/>
    <property type="match status" value="1"/>
</dbReference>
<dbReference type="GO" id="GO:0005524">
    <property type="term" value="F:ATP binding"/>
    <property type="evidence" value="ECO:0007669"/>
    <property type="project" value="UniProtKB-UniRule"/>
</dbReference>
<reference evidence="16 17" key="1">
    <citation type="journal article" date="2019" name="Front. Microbiol.">
        <title>Thermoanaerosceptrum fracticalcis gen. nov. sp. nov., a Novel Fumarate-Fermenting Microorganism From a Deep Fractured Carbonate Aquifer of the US Great Basin.</title>
        <authorList>
            <person name="Hamilton-Brehm S.D."/>
            <person name="Stewart L.E."/>
            <person name="Zavarin M."/>
            <person name="Caldwell M."/>
            <person name="Lawson P.A."/>
            <person name="Onstott T.C."/>
            <person name="Grzymski J."/>
            <person name="Neveux I."/>
            <person name="Lollar B.S."/>
            <person name="Russell C.E."/>
            <person name="Moser D.P."/>
        </authorList>
    </citation>
    <scope>NUCLEOTIDE SEQUENCE [LARGE SCALE GENOMIC DNA]</scope>
    <source>
        <strain evidence="16 17">DRI-13</strain>
    </source>
</reference>
<evidence type="ECO:0000313" key="17">
    <source>
        <dbReference type="Proteomes" id="UP000515847"/>
    </source>
</evidence>
<evidence type="ECO:0000256" key="2">
    <source>
        <dbReference type="ARBA" id="ARBA00022490"/>
    </source>
</evidence>
<evidence type="ECO:0000256" key="7">
    <source>
        <dbReference type="ARBA" id="ARBA00022840"/>
    </source>
</evidence>
<dbReference type="GO" id="GO:0006355">
    <property type="term" value="P:regulation of DNA-templated transcription"/>
    <property type="evidence" value="ECO:0007669"/>
    <property type="project" value="UniProtKB-UniRule"/>
</dbReference>
<dbReference type="PROSITE" id="PS51194">
    <property type="entry name" value="HELICASE_CTER"/>
    <property type="match status" value="1"/>
</dbReference>
<dbReference type="InterPro" id="IPR004576">
    <property type="entry name" value="Mfd"/>
</dbReference>
<dbReference type="NCBIfam" id="TIGR00580">
    <property type="entry name" value="mfd"/>
    <property type="match status" value="1"/>
</dbReference>
<evidence type="ECO:0000256" key="5">
    <source>
        <dbReference type="ARBA" id="ARBA00022801"/>
    </source>
</evidence>
<keyword evidence="6" id="KW-0347">Helicase</keyword>
<dbReference type="InterPro" id="IPR003711">
    <property type="entry name" value="CarD-like/TRCF_RID"/>
</dbReference>
<name>A0A7G6E8P4_THEFR</name>
<dbReference type="InterPro" id="IPR041471">
    <property type="entry name" value="UvrB_inter"/>
</dbReference>
<dbReference type="GO" id="GO:0003684">
    <property type="term" value="F:damaged DNA binding"/>
    <property type="evidence" value="ECO:0007669"/>
    <property type="project" value="InterPro"/>
</dbReference>
<dbReference type="EC" id="3.6.4.-" evidence="13"/>
<dbReference type="KEGG" id="tfr:BR63_14375"/>
<dbReference type="SUPFAM" id="SSF141259">
    <property type="entry name" value="CarD-like"/>
    <property type="match status" value="1"/>
</dbReference>
<dbReference type="CDD" id="cd17991">
    <property type="entry name" value="DEXHc_TRCF"/>
    <property type="match status" value="1"/>
</dbReference>
<dbReference type="InterPro" id="IPR001650">
    <property type="entry name" value="Helicase_C-like"/>
</dbReference>
<dbReference type="SMART" id="SM00487">
    <property type="entry name" value="DEXDc"/>
    <property type="match status" value="1"/>
</dbReference>
<evidence type="ECO:0000259" key="15">
    <source>
        <dbReference type="PROSITE" id="PS51194"/>
    </source>
</evidence>
<dbReference type="GO" id="GO:0000716">
    <property type="term" value="P:transcription-coupled nucleotide-excision repair, DNA damage recognition"/>
    <property type="evidence" value="ECO:0007669"/>
    <property type="project" value="UniProtKB-UniRule"/>
</dbReference>
<sequence length="1177" mass="134482">MQSIIAHLKKIKEFNYLLEQLKKGRETFVYGVAGSQKTLLTAALLVDQEKPLLYIVENPQRGKEVFDDLNNLLPDWLIQYFPAFETLPFEVIAQSHETQRKRLEVLQNLVTNGKKHVVISTWEALIKTLMAPENFKRAIVNLTVGERVQIDQLLQHLISVGYQRVDMVEDKGQVSLRGGILDIFSVTAEQPYRIEFFDDEIDSIRVFSIESQRSIDKIKEVTIAPAAEFFLWGHDTEEALMHLQAEAQQLLKSMEKRGNIDGFNYLTARMKEILEKIRENQYFPGFEQLQPYFTQGKYSLLSYFREDPFIILDEPNRQREAALAREKEHQETYVALLEKGKVLPGQAANYFSWDELWETMKKRRPLFFSLLPKKPVGSESVNLVGVTAKTPSLFMGKTKLLADELKEWKRQKYGVLILVNSEERAERLKQSLWDSGVEVSIAKRGSPLSLENITVSFGYLTSGFEFTTWKVVVLTEHEFYHQPKKRPPRKMFQEGKKVTVLEDLKLGDYVVHINHGIGRYMGIEKLAVGDAERDYLVIKYQGEDKLYVPTDQVGLLQKYFSQEGQVPKLSKLGGNEWNKVKSKVKAAVKDLAEELLNLYAVRESARGFAFSPDTPWQMEFEDAFPYEETEDQLRAIREVKRDMEKPRPMDRLLCGDVGYGKTEVAIRAAFKAVTDGKQVAVLVPTTVLAQQHYNTFKERFEGFGVNVAVLSRFRSAKEQKAALQELARGRVDIIIGTHRLLSTDVKFKDLGLLIIDEEQRFGVVHKEKLKKIRKTVDVLTLTATPIPRTLHMSLVGVRDMSVIETPPEDRYPVQTFVVEFSPQLVREAIRRELGRGGQVYYVHNHIEDIEKAAHFVQDMVPEARVGVAHGKMSEDQLENVMLDFMEGELDILVCTTIIETGLDISNVNTLIIDDADRLGLSQLYQLRGRVGRSNRVAYAYLTYNKDKILSEVAEKRLNAIREFTELGSGFKIAMRDLEIRGAGNILGAEQHGHVAAVGFDLYCRMLEDAVKEARGEELPIEKTISIDIQVKAYIPQEYIPDTGVKIDFYQRINAIKEVKEIDQLAEELEDRFGDMPEPLVNLLRIAAIKISAVPAKIQSITQEKDLIKIKMEDDHGLTGNQLMSLARRYRRQVSFSAAAGLEIVVNIRNLERKQMLLFLEEIILEISSLARKEAALV</sequence>
<keyword evidence="17" id="KW-1185">Reference proteome</keyword>
<evidence type="ECO:0000256" key="8">
    <source>
        <dbReference type="ARBA" id="ARBA00023125"/>
    </source>
</evidence>
<dbReference type="PANTHER" id="PTHR47964:SF1">
    <property type="entry name" value="ATP-DEPENDENT DNA HELICASE HOMOLOG RECG, CHLOROPLASTIC"/>
    <property type="match status" value="1"/>
</dbReference>
<evidence type="ECO:0000259" key="14">
    <source>
        <dbReference type="PROSITE" id="PS51192"/>
    </source>
</evidence>
<dbReference type="HAMAP" id="MF_00969">
    <property type="entry name" value="TRCF"/>
    <property type="match status" value="1"/>
</dbReference>
<dbReference type="InterPro" id="IPR005118">
    <property type="entry name" value="TRCF_C"/>
</dbReference>
<accession>A0A7G6E8P4</accession>
<evidence type="ECO:0000256" key="1">
    <source>
        <dbReference type="ARBA" id="ARBA00004496"/>
    </source>
</evidence>
<dbReference type="SUPFAM" id="SSF52540">
    <property type="entry name" value="P-loop containing nucleoside triphosphate hydrolases"/>
    <property type="match status" value="4"/>
</dbReference>
<keyword evidence="2 13" id="KW-0963">Cytoplasm</keyword>
<dbReference type="Pfam" id="PF03461">
    <property type="entry name" value="TRCF"/>
    <property type="match status" value="1"/>
</dbReference>
<dbReference type="Gene3D" id="2.40.10.170">
    <property type="match status" value="1"/>
</dbReference>
<dbReference type="InterPro" id="IPR027417">
    <property type="entry name" value="P-loop_NTPase"/>
</dbReference>
<evidence type="ECO:0000256" key="13">
    <source>
        <dbReference type="HAMAP-Rule" id="MF_00969"/>
    </source>
</evidence>
<evidence type="ECO:0000256" key="12">
    <source>
        <dbReference type="ARBA" id="ARBA00070128"/>
    </source>
</evidence>
<comment type="subcellular location">
    <subcellularLocation>
        <location evidence="1 13">Cytoplasm</location>
    </subcellularLocation>
</comment>
<evidence type="ECO:0000313" key="16">
    <source>
        <dbReference type="EMBL" id="QNB48448.1"/>
    </source>
</evidence>
<protein>
    <recommendedName>
        <fullName evidence="12 13">Transcription-repair-coupling factor</fullName>
        <shortName evidence="13">TRCF</shortName>
        <ecNumber evidence="13">3.6.4.-</ecNumber>
    </recommendedName>
</protein>
<dbReference type="Gene3D" id="3.40.50.300">
    <property type="entry name" value="P-loop containing nucleotide triphosphate hydrolases"/>
    <property type="match status" value="2"/>
</dbReference>
<evidence type="ECO:0000256" key="9">
    <source>
        <dbReference type="ARBA" id="ARBA00023204"/>
    </source>
</evidence>
<dbReference type="InterPro" id="IPR036101">
    <property type="entry name" value="CarD-like/TRCF_RID_sf"/>
</dbReference>
<keyword evidence="9 13" id="KW-0234">DNA repair</keyword>
<dbReference type="SMART" id="SM01058">
    <property type="entry name" value="CarD_TRCF"/>
    <property type="match status" value="1"/>
</dbReference>
<keyword evidence="4 13" id="KW-0227">DNA damage</keyword>
<evidence type="ECO:0000256" key="4">
    <source>
        <dbReference type="ARBA" id="ARBA00022763"/>
    </source>
</evidence>
<dbReference type="InterPro" id="IPR014001">
    <property type="entry name" value="Helicase_ATP-bd"/>
</dbReference>
<evidence type="ECO:0000256" key="6">
    <source>
        <dbReference type="ARBA" id="ARBA00022806"/>
    </source>
</evidence>
<comment type="similarity">
    <text evidence="10 13">In the N-terminal section; belongs to the UvrB family.</text>
</comment>
<dbReference type="Proteomes" id="UP000515847">
    <property type="component" value="Chromosome"/>
</dbReference>
<evidence type="ECO:0000256" key="3">
    <source>
        <dbReference type="ARBA" id="ARBA00022741"/>
    </source>
</evidence>
<dbReference type="PROSITE" id="PS51192">
    <property type="entry name" value="HELICASE_ATP_BIND_1"/>
    <property type="match status" value="1"/>
</dbReference>
<dbReference type="PANTHER" id="PTHR47964">
    <property type="entry name" value="ATP-DEPENDENT DNA HELICASE HOMOLOG RECG, CHLOROPLASTIC"/>
    <property type="match status" value="1"/>
</dbReference>
<feature type="domain" description="Helicase ATP-binding" evidence="14">
    <location>
        <begin position="642"/>
        <end position="803"/>
    </location>
</feature>
<dbReference type="GO" id="GO:0003678">
    <property type="term" value="F:DNA helicase activity"/>
    <property type="evidence" value="ECO:0007669"/>
    <property type="project" value="TreeGrafter"/>
</dbReference>
<evidence type="ECO:0000256" key="11">
    <source>
        <dbReference type="ARBA" id="ARBA00061399"/>
    </source>
</evidence>
<proteinExistence type="inferred from homology"/>
<keyword evidence="7 13" id="KW-0067">ATP-binding</keyword>
<evidence type="ECO:0000256" key="10">
    <source>
        <dbReference type="ARBA" id="ARBA00061104"/>
    </source>
</evidence>
<gene>
    <name evidence="13 16" type="primary">mfd</name>
    <name evidence="16" type="ORF">BR63_14375</name>
</gene>
<comment type="similarity">
    <text evidence="11 13">In the C-terminal section; belongs to the helicase family. RecG subfamily.</text>
</comment>
<dbReference type="FunFam" id="3.40.50.300:FF:000546">
    <property type="entry name" value="Transcription-repair-coupling factor"/>
    <property type="match status" value="1"/>
</dbReference>
<dbReference type="SUPFAM" id="SSF143517">
    <property type="entry name" value="TRCF domain-like"/>
    <property type="match status" value="1"/>
</dbReference>
<dbReference type="SMART" id="SM00490">
    <property type="entry name" value="HELICc"/>
    <property type="match status" value="1"/>
</dbReference>
<keyword evidence="3 13" id="KW-0547">Nucleotide-binding</keyword>
<dbReference type="Pfam" id="PF02559">
    <property type="entry name" value="CarD_TRCF_RID"/>
    <property type="match status" value="1"/>
</dbReference>
<dbReference type="InterPro" id="IPR047112">
    <property type="entry name" value="RecG/Mfd"/>
</dbReference>
<dbReference type="Pfam" id="PF00271">
    <property type="entry name" value="Helicase_C"/>
    <property type="match status" value="1"/>
</dbReference>
<dbReference type="Gene3D" id="3.40.50.11180">
    <property type="match status" value="1"/>
</dbReference>